<feature type="compositionally biased region" description="Low complexity" evidence="1">
    <location>
        <begin position="583"/>
        <end position="598"/>
    </location>
</feature>
<dbReference type="OrthoDB" id="273669at2759"/>
<feature type="region of interest" description="Disordered" evidence="1">
    <location>
        <begin position="524"/>
        <end position="646"/>
    </location>
</feature>
<evidence type="ECO:0008006" key="4">
    <source>
        <dbReference type="Google" id="ProtNLM"/>
    </source>
</evidence>
<dbReference type="Proteomes" id="UP000007350">
    <property type="component" value="Unassembled WGS sequence"/>
</dbReference>
<dbReference type="EMBL" id="AHKC01019715">
    <property type="protein sequence ID" value="EKF26877.1"/>
    <property type="molecule type" value="Genomic_DNA"/>
</dbReference>
<comment type="caution">
    <text evidence="2">The sequence shown here is derived from an EMBL/GenBank/DDBJ whole genome shotgun (WGS) entry which is preliminary data.</text>
</comment>
<protein>
    <recommendedName>
        <fullName evidence="4">RNA helicase</fullName>
    </recommendedName>
</protein>
<feature type="compositionally biased region" description="Gly residues" evidence="1">
    <location>
        <begin position="599"/>
        <end position="616"/>
    </location>
</feature>
<feature type="non-terminal residue" evidence="2">
    <location>
        <position position="1"/>
    </location>
</feature>
<evidence type="ECO:0000313" key="3">
    <source>
        <dbReference type="Proteomes" id="UP000007350"/>
    </source>
</evidence>
<reference evidence="2 3" key="1">
    <citation type="journal article" date="2012" name="BMC Genomics">
        <title>Comparative genomic analysis of human infective Trypanosoma cruzi lineages with the bat-restricted subspecies T. cruzi marinkellei.</title>
        <authorList>
            <person name="Franzen O."/>
            <person name="Talavera-Lopez C."/>
            <person name="Ochaya S."/>
            <person name="Butler C.E."/>
            <person name="Messenger L.A."/>
            <person name="Lewis M.D."/>
            <person name="Llewellyn M.S."/>
            <person name="Marinkelle C.J."/>
            <person name="Tyler K.M."/>
            <person name="Miles M.A."/>
            <person name="Andersson B."/>
        </authorList>
    </citation>
    <scope>NUCLEOTIDE SEQUENCE [LARGE SCALE GENOMIC DNA]</scope>
    <source>
        <strain evidence="2 3">B7</strain>
    </source>
</reference>
<dbReference type="InterPro" id="IPR027417">
    <property type="entry name" value="P-loop_NTPase"/>
</dbReference>
<keyword evidence="3" id="KW-1185">Reference proteome</keyword>
<feature type="compositionally biased region" description="Basic and acidic residues" evidence="1">
    <location>
        <begin position="526"/>
        <end position="539"/>
    </location>
</feature>
<evidence type="ECO:0000256" key="1">
    <source>
        <dbReference type="SAM" id="MobiDB-lite"/>
    </source>
</evidence>
<sequence>RGKKKRSVLREGWAGGAMGKTPSFESLGVHPTLVSALRRVGIHPTPFQARVLASTTSDFADVMVDGRAAGGVNPSSNSGGAAGADGIASPRAVTAERHTLITIFVTHCLMCSREPSRSTAVVVASSKDCAAQLQKSMKAFASHCHVEFQMLTNEGQPTPPVIGLSGDSGERGAPASASVPTSKGGRVFITTLRVLRSWSREFLRSITTLAVEDASRNNERHLEDILRALAPSSPSGNAVSSNHSSNNLTASRQTANIFLMYLAPLTKVSFGIRYRLNRRNRRYYHLQGPSAPPGSALQTASGTLPPSSTQLAHLLYLDERDREEILHRVLQMYHSRRIVILTHHKEIKHLHQTIAKWGMYQTGNEANGKGSDYMSCMLRSDTAERQESTLMGFLRDTKTNSNSGAGSSGDNGKSFSALLIGWDAFTAVDLMDVDVFIQYYPPQKSLTERERAEFVQVLHTTADPENSRRGRRTLLISFLAINDFTLALFFMQQYGQNGPILNIAPNHPEFQRCITETKTVLRIKQKKEGGRRQKDRDEGGQYPNASRSSSAGAANAPVPLPRSMRHSSPGARKEKEQRTTSGSNKGNATASTAAAAAAGSGGGGGDGKSRGGGRWSGEGRGRRAGDAGTASGETSACVSSQPTATG</sequence>
<dbReference type="Gene3D" id="3.40.50.300">
    <property type="entry name" value="P-loop containing nucleotide triphosphate hydrolases"/>
    <property type="match status" value="1"/>
</dbReference>
<organism evidence="2 3">
    <name type="scientific">Trypanosoma cruzi marinkellei</name>
    <dbReference type="NCBI Taxonomy" id="85056"/>
    <lineage>
        <taxon>Eukaryota</taxon>
        <taxon>Discoba</taxon>
        <taxon>Euglenozoa</taxon>
        <taxon>Kinetoplastea</taxon>
        <taxon>Metakinetoplastina</taxon>
        <taxon>Trypanosomatida</taxon>
        <taxon>Trypanosomatidae</taxon>
        <taxon>Trypanosoma</taxon>
        <taxon>Schizotrypanum</taxon>
    </lineage>
</organism>
<feature type="compositionally biased region" description="Polar residues" evidence="1">
    <location>
        <begin position="633"/>
        <end position="646"/>
    </location>
</feature>
<accession>K2NCS4</accession>
<name>K2NCS4_TRYCR</name>
<feature type="compositionally biased region" description="Low complexity" evidence="1">
    <location>
        <begin position="544"/>
        <end position="556"/>
    </location>
</feature>
<dbReference type="AlphaFoldDB" id="K2NCS4"/>
<evidence type="ECO:0000313" key="2">
    <source>
        <dbReference type="EMBL" id="EKF26877.1"/>
    </source>
</evidence>
<gene>
    <name evidence="2" type="ORF">MOQ_009415</name>
</gene>
<proteinExistence type="predicted"/>